<gene>
    <name evidence="1" type="ORF">P689_1234</name>
</gene>
<dbReference type="HOGENOM" id="CLU_3286627_0_0_6"/>
<comment type="caution">
    <text evidence="1">The sequence shown here is derived from an EMBL/GenBank/DDBJ whole genome shotgun (WGS) entry which is preliminary data.</text>
</comment>
<evidence type="ECO:0000313" key="2">
    <source>
        <dbReference type="Proteomes" id="UP000054529"/>
    </source>
</evidence>
<proteinExistence type="predicted"/>
<sequence>MQILLWYGKNGIIERDVLQREVQCITTKNYSIKDGTSSIG</sequence>
<protein>
    <submittedName>
        <fullName evidence="1">Uncharacterized protein</fullName>
    </submittedName>
</protein>
<name>A0A0C1VKB4_9ENTR</name>
<accession>A0A0C1VKB4</accession>
<dbReference type="EMBL" id="AWXV01000001">
    <property type="protein sequence ID" value="KIE64280.1"/>
    <property type="molecule type" value="Genomic_DNA"/>
</dbReference>
<reference evidence="1 2" key="1">
    <citation type="journal article" date="2014" name="G3 (Bethesda)">
        <title>Genome sequence of Candidatus Riesia pediculischaeffi, endosymbiont of chimpanzee lice, and genomic comparison of recently acquired endosymbionts from human and chimpanzee lice.</title>
        <authorList>
            <person name="Boyd B.M."/>
            <person name="Allen J.M."/>
            <person name="de Crecy-Lagard V."/>
            <person name="Reed D.L."/>
        </authorList>
    </citation>
    <scope>NUCLEOTIDE SEQUENCE [LARGE SCALE GENOMIC DNA]</scope>
    <source>
        <strain evidence="1 2">PTSU</strain>
    </source>
</reference>
<dbReference type="Proteomes" id="UP000054529">
    <property type="component" value="Unassembled WGS sequence"/>
</dbReference>
<evidence type="ECO:0000313" key="1">
    <source>
        <dbReference type="EMBL" id="KIE64280.1"/>
    </source>
</evidence>
<dbReference type="AlphaFoldDB" id="A0A0C1VKB4"/>
<organism evidence="1 2">
    <name type="scientific">Candidatus Riesia pediculischaeffi PTSU</name>
    <dbReference type="NCBI Taxonomy" id="1401651"/>
    <lineage>
        <taxon>Bacteria</taxon>
        <taxon>Pseudomonadati</taxon>
        <taxon>Pseudomonadota</taxon>
        <taxon>Gammaproteobacteria</taxon>
        <taxon>Enterobacterales</taxon>
        <taxon>Enterobacteriaceae</taxon>
        <taxon>Candidatus Riesia</taxon>
    </lineage>
</organism>